<organism evidence="1">
    <name type="scientific">marine metagenome</name>
    <dbReference type="NCBI Taxonomy" id="408172"/>
    <lineage>
        <taxon>unclassified sequences</taxon>
        <taxon>metagenomes</taxon>
        <taxon>ecological metagenomes</taxon>
    </lineage>
</organism>
<dbReference type="EMBL" id="UINC01174165">
    <property type="protein sequence ID" value="SVD80155.1"/>
    <property type="molecule type" value="Genomic_DNA"/>
</dbReference>
<reference evidence="1" key="1">
    <citation type="submission" date="2018-05" db="EMBL/GenBank/DDBJ databases">
        <authorList>
            <person name="Lanie J.A."/>
            <person name="Ng W.-L."/>
            <person name="Kazmierczak K.M."/>
            <person name="Andrzejewski T.M."/>
            <person name="Davidsen T.M."/>
            <person name="Wayne K.J."/>
            <person name="Tettelin H."/>
            <person name="Glass J.I."/>
            <person name="Rusch D."/>
            <person name="Podicherti R."/>
            <person name="Tsui H.-C.T."/>
            <person name="Winkler M.E."/>
        </authorList>
    </citation>
    <scope>NUCLEOTIDE SEQUENCE</scope>
</reference>
<proteinExistence type="predicted"/>
<evidence type="ECO:0000313" key="1">
    <source>
        <dbReference type="EMBL" id="SVD80155.1"/>
    </source>
</evidence>
<sequence length="36" mass="4098">MKHILPLLSIFLFASVSLAKDKPNILWLITDNCNLD</sequence>
<dbReference type="AlphaFoldDB" id="A0A382YBE0"/>
<protein>
    <submittedName>
        <fullName evidence="1">Uncharacterized protein</fullName>
    </submittedName>
</protein>
<gene>
    <name evidence="1" type="ORF">METZ01_LOCUS433009</name>
</gene>
<feature type="non-terminal residue" evidence="1">
    <location>
        <position position="36"/>
    </location>
</feature>
<name>A0A382YBE0_9ZZZZ</name>
<accession>A0A382YBE0</accession>